<dbReference type="Pfam" id="PF04403">
    <property type="entry name" value="PqiA"/>
    <property type="match status" value="1"/>
</dbReference>
<keyword evidence="1" id="KW-0472">Membrane</keyword>
<evidence type="ECO:0000256" key="1">
    <source>
        <dbReference type="SAM" id="Phobius"/>
    </source>
</evidence>
<dbReference type="InterPro" id="IPR007498">
    <property type="entry name" value="PqiA-like"/>
</dbReference>
<dbReference type="Proteomes" id="UP000273675">
    <property type="component" value="Unassembled WGS sequence"/>
</dbReference>
<feature type="transmembrane region" description="Helical" evidence="1">
    <location>
        <begin position="136"/>
        <end position="157"/>
    </location>
</feature>
<proteinExistence type="predicted"/>
<name>A0A495DD64_9PROT</name>
<feature type="transmembrane region" description="Helical" evidence="1">
    <location>
        <begin position="55"/>
        <end position="76"/>
    </location>
</feature>
<dbReference type="AlphaFoldDB" id="A0A495DD64"/>
<evidence type="ECO:0000313" key="2">
    <source>
        <dbReference type="EMBL" id="RKR00203.1"/>
    </source>
</evidence>
<evidence type="ECO:0000313" key="3">
    <source>
        <dbReference type="Proteomes" id="UP000273675"/>
    </source>
</evidence>
<keyword evidence="1" id="KW-1133">Transmembrane helix</keyword>
<sequence>MVARNNSRPDSLATGLLLLASVLLVPGLTLPALETRHLGLWGDAHSILSLGLSLLSAQEWLLALTVLTFSVGFPFAKLGWMWRLQLSHPASDAVTEPRALRWLERLGKWSMADVLVIALVVFSLRGNLLLEARPLIGAFCFALSTILAMLAAGRIAAAARPPSRVA</sequence>
<feature type="transmembrane region" description="Helical" evidence="1">
    <location>
        <begin position="106"/>
        <end position="124"/>
    </location>
</feature>
<dbReference type="EMBL" id="RBIM01000003">
    <property type="protein sequence ID" value="RKR00203.1"/>
    <property type="molecule type" value="Genomic_DNA"/>
</dbReference>
<reference evidence="2 3" key="1">
    <citation type="submission" date="2018-10" db="EMBL/GenBank/DDBJ databases">
        <title>Genomic Encyclopedia of Type Strains, Phase IV (KMG-IV): sequencing the most valuable type-strain genomes for metagenomic binning, comparative biology and taxonomic classification.</title>
        <authorList>
            <person name="Goeker M."/>
        </authorList>
    </citation>
    <scope>NUCLEOTIDE SEQUENCE [LARGE SCALE GENOMIC DNA]</scope>
    <source>
        <strain evidence="2 3">DSM 4734</strain>
    </source>
</reference>
<dbReference type="OrthoDB" id="5372500at2"/>
<keyword evidence="1" id="KW-0812">Transmembrane</keyword>
<gene>
    <name evidence="2" type="ORF">C7435_1404</name>
</gene>
<organism evidence="2 3">
    <name type="scientific">Maricaulis maris</name>
    <dbReference type="NCBI Taxonomy" id="74318"/>
    <lineage>
        <taxon>Bacteria</taxon>
        <taxon>Pseudomonadati</taxon>
        <taxon>Pseudomonadota</taxon>
        <taxon>Alphaproteobacteria</taxon>
        <taxon>Maricaulales</taxon>
        <taxon>Maricaulaceae</taxon>
        <taxon>Maricaulis</taxon>
    </lineage>
</organism>
<protein>
    <submittedName>
        <fullName evidence="2">Paraquat-inducible protein A</fullName>
    </submittedName>
</protein>
<comment type="caution">
    <text evidence="2">The sequence shown here is derived from an EMBL/GenBank/DDBJ whole genome shotgun (WGS) entry which is preliminary data.</text>
</comment>
<accession>A0A495DD64</accession>